<dbReference type="AlphaFoldDB" id="A0A857CBN7"/>
<dbReference type="EMBL" id="CP046908">
    <property type="protein sequence ID" value="QGZ36434.1"/>
    <property type="molecule type" value="Genomic_DNA"/>
</dbReference>
<organism evidence="3 4">
    <name type="scientific">Stappia indica</name>
    <dbReference type="NCBI Taxonomy" id="538381"/>
    <lineage>
        <taxon>Bacteria</taxon>
        <taxon>Pseudomonadati</taxon>
        <taxon>Pseudomonadota</taxon>
        <taxon>Alphaproteobacteria</taxon>
        <taxon>Hyphomicrobiales</taxon>
        <taxon>Stappiaceae</taxon>
        <taxon>Stappia</taxon>
    </lineage>
</organism>
<evidence type="ECO:0000256" key="1">
    <source>
        <dbReference type="SAM" id="Phobius"/>
    </source>
</evidence>
<reference evidence="3 4" key="1">
    <citation type="submission" date="2019-12" db="EMBL/GenBank/DDBJ databases">
        <title>The genome of Stappia indica PHM037.</title>
        <authorList>
            <person name="Kacar D."/>
            <person name="Galan B."/>
            <person name="Canedo L."/>
            <person name="Rodriguez P."/>
            <person name="de la Calle F."/>
            <person name="Garcia J.L."/>
        </authorList>
    </citation>
    <scope>NUCLEOTIDE SEQUENCE [LARGE SCALE GENOMIC DNA]</scope>
    <source>
        <strain evidence="3 4">PHM037</strain>
    </source>
</reference>
<protein>
    <submittedName>
        <fullName evidence="3">Integrase</fullName>
    </submittedName>
</protein>
<keyword evidence="1" id="KW-0472">Membrane</keyword>
<dbReference type="Pfam" id="PF20061">
    <property type="entry name" value="DUF6460"/>
    <property type="match status" value="1"/>
</dbReference>
<evidence type="ECO:0000313" key="3">
    <source>
        <dbReference type="EMBL" id="QGZ36434.1"/>
    </source>
</evidence>
<feature type="transmembrane region" description="Helical" evidence="1">
    <location>
        <begin position="21"/>
        <end position="40"/>
    </location>
</feature>
<dbReference type="Proteomes" id="UP000435648">
    <property type="component" value="Chromosome"/>
</dbReference>
<evidence type="ECO:0000313" key="4">
    <source>
        <dbReference type="Proteomes" id="UP000435648"/>
    </source>
</evidence>
<keyword evidence="1" id="KW-1133">Transmembrane helix</keyword>
<keyword evidence="1" id="KW-0812">Transmembrane</keyword>
<feature type="transmembrane region" description="Helical" evidence="1">
    <location>
        <begin position="60"/>
        <end position="82"/>
    </location>
</feature>
<dbReference type="RefSeq" id="WP_067339506.1">
    <property type="nucleotide sequence ID" value="NZ_CP046908.1"/>
</dbReference>
<feature type="domain" description="DUF6460" evidence="2">
    <location>
        <begin position="53"/>
        <end position="88"/>
    </location>
</feature>
<sequence length="91" mass="10027">MSNSPISRFLGDSPARVILKLLFLSFVVGVLLSALDLHPLDVFDGIVSFIRRLWDLGFEALGQLGGYFVLGAVVVIPIWVVLRLMSLGRRS</sequence>
<dbReference type="KEGG" id="siw:GH266_19230"/>
<dbReference type="OrthoDB" id="8480887at2"/>
<accession>A0A857CBN7</accession>
<gene>
    <name evidence="3" type="ORF">GH266_19230</name>
</gene>
<name>A0A857CBN7_9HYPH</name>
<dbReference type="InterPro" id="IPR045594">
    <property type="entry name" value="DUF6460"/>
</dbReference>
<proteinExistence type="predicted"/>
<evidence type="ECO:0000259" key="2">
    <source>
        <dbReference type="Pfam" id="PF20061"/>
    </source>
</evidence>